<dbReference type="EC" id="2.3.2.23" evidence="3"/>
<reference evidence="17 18" key="1">
    <citation type="submission" date="2017-10" db="EMBL/GenBank/DDBJ databases">
        <title>Comparative genomics in systemic dimorphic fungi from Ajellomycetaceae.</title>
        <authorList>
            <person name="Munoz J.F."/>
            <person name="Mcewen J.G."/>
            <person name="Clay O.K."/>
            <person name="Cuomo C.A."/>
        </authorList>
    </citation>
    <scope>NUCLEOTIDE SEQUENCE [LARGE SCALE GENOMIC DNA]</scope>
    <source>
        <strain evidence="17 18">UAMH5409</strain>
    </source>
</reference>
<dbReference type="PANTHER" id="PTHR46116">
    <property type="entry name" value="(E3-INDEPENDENT) E2 UBIQUITIN-CONJUGATING ENZYME"/>
    <property type="match status" value="1"/>
</dbReference>
<dbReference type="AlphaFoldDB" id="A0A2B7XX41"/>
<dbReference type="EMBL" id="PDNB01000050">
    <property type="protein sequence ID" value="PGH13057.1"/>
    <property type="molecule type" value="Genomic_DNA"/>
</dbReference>
<name>A0A2B7XX41_9EURO</name>
<keyword evidence="4" id="KW-0963">Cytoplasm</keyword>
<keyword evidence="18" id="KW-1185">Reference proteome</keyword>
<keyword evidence="8" id="KW-0833">Ubl conjugation pathway</keyword>
<keyword evidence="5" id="KW-0808">Transferase</keyword>
<dbReference type="Proteomes" id="UP000223968">
    <property type="component" value="Unassembled WGS sequence"/>
</dbReference>
<evidence type="ECO:0000256" key="9">
    <source>
        <dbReference type="ARBA" id="ARBA00022840"/>
    </source>
</evidence>
<evidence type="ECO:0000256" key="13">
    <source>
        <dbReference type="ARBA" id="ARBA00042316"/>
    </source>
</evidence>
<evidence type="ECO:0000256" key="2">
    <source>
        <dbReference type="ARBA" id="ARBA00004496"/>
    </source>
</evidence>
<evidence type="ECO:0000256" key="6">
    <source>
        <dbReference type="ARBA" id="ARBA00022703"/>
    </source>
</evidence>
<dbReference type="PROSITE" id="PS50127">
    <property type="entry name" value="UBC_2"/>
    <property type="match status" value="2"/>
</dbReference>
<protein>
    <recommendedName>
        <fullName evidence="11">Ubiquitin-conjugating enzyme E2 Z</fullName>
        <ecNumber evidence="3">2.3.2.23</ecNumber>
    </recommendedName>
    <alternativeName>
        <fullName evidence="12">E2 ubiquitin-conjugating enzyme Z</fullName>
    </alternativeName>
    <alternativeName>
        <fullName evidence="14">Ubiquitin carrier protein Z</fullName>
    </alternativeName>
    <alternativeName>
        <fullName evidence="13">Ubiquitin-protein ligase Z</fullName>
    </alternativeName>
</protein>
<keyword evidence="9" id="KW-0067">ATP-binding</keyword>
<keyword evidence="10" id="KW-0539">Nucleus</keyword>
<evidence type="ECO:0000256" key="10">
    <source>
        <dbReference type="ARBA" id="ARBA00023242"/>
    </source>
</evidence>
<keyword evidence="7" id="KW-0547">Nucleotide-binding</keyword>
<evidence type="ECO:0000256" key="15">
    <source>
        <dbReference type="SAM" id="MobiDB-lite"/>
    </source>
</evidence>
<dbReference type="GO" id="GO:0006915">
    <property type="term" value="P:apoptotic process"/>
    <property type="evidence" value="ECO:0007669"/>
    <property type="project" value="UniProtKB-KW"/>
</dbReference>
<evidence type="ECO:0000256" key="3">
    <source>
        <dbReference type="ARBA" id="ARBA00012486"/>
    </source>
</evidence>
<evidence type="ECO:0000256" key="12">
    <source>
        <dbReference type="ARBA" id="ARBA00041798"/>
    </source>
</evidence>
<proteinExistence type="predicted"/>
<evidence type="ECO:0000256" key="11">
    <source>
        <dbReference type="ARBA" id="ARBA00039894"/>
    </source>
</evidence>
<evidence type="ECO:0000256" key="14">
    <source>
        <dbReference type="ARBA" id="ARBA00042401"/>
    </source>
</evidence>
<dbReference type="Pfam" id="PF00179">
    <property type="entry name" value="UQ_con"/>
    <property type="match status" value="2"/>
</dbReference>
<comment type="caution">
    <text evidence="17">The sequence shown here is derived from an EMBL/GenBank/DDBJ whole genome shotgun (WGS) entry which is preliminary data.</text>
</comment>
<evidence type="ECO:0000256" key="4">
    <source>
        <dbReference type="ARBA" id="ARBA00022490"/>
    </source>
</evidence>
<sequence>MSNQAILRIGREISQIQHGTDLSLAVACKEADIRNIKALIVGPPETPYEFGFFEFAIKFPEDYPGSPPHVHGTTTNGGRCRFNPNIYATGKVCLTWRGESGEQWSSAQGLESVLISIQSLMSSNPYENEPGFENAKSDHDRRNMAHYVAKIRHETLRISVIQRLEDFLGIQSDGSVFPPTPPGFLQDDDDEEEDRLTGDDDRPSFEPFRDLLKRRFLWYYESYINAVNAAEPEASPSQQFKRMPFESVGNTMDGRFHYPDLRRRLIFIKETIMNETEGWAAEGMKALAKESRIAVNLQRQHEQVVEDLKNKKNFMIDLGLEKGNPFVWDMTYFGRPMTQLDGGIFQIRICLSPNFPEEQPRVIVKTPLFHNRISKDGILCYFPKKPEEMKSHVEAIIEALEEETPPYDPRTTVHPEASKLFWGTAEDKKKYNRLLRRSVQRSIE</sequence>
<evidence type="ECO:0000256" key="7">
    <source>
        <dbReference type="ARBA" id="ARBA00022741"/>
    </source>
</evidence>
<evidence type="ECO:0000256" key="8">
    <source>
        <dbReference type="ARBA" id="ARBA00022786"/>
    </source>
</evidence>
<evidence type="ECO:0000256" key="5">
    <source>
        <dbReference type="ARBA" id="ARBA00022679"/>
    </source>
</evidence>
<comment type="subcellular location">
    <subcellularLocation>
        <location evidence="2">Cytoplasm</location>
    </subcellularLocation>
    <subcellularLocation>
        <location evidence="1">Nucleus</location>
    </subcellularLocation>
</comment>
<dbReference type="Gene3D" id="3.10.110.10">
    <property type="entry name" value="Ubiquitin Conjugating Enzyme"/>
    <property type="match status" value="2"/>
</dbReference>
<dbReference type="GO" id="GO:0005524">
    <property type="term" value="F:ATP binding"/>
    <property type="evidence" value="ECO:0007669"/>
    <property type="project" value="UniProtKB-KW"/>
</dbReference>
<dbReference type="OrthoDB" id="1926878at2759"/>
<accession>A0A2B7XX41</accession>
<evidence type="ECO:0000313" key="17">
    <source>
        <dbReference type="EMBL" id="PGH13057.1"/>
    </source>
</evidence>
<feature type="domain" description="UBC core" evidence="16">
    <location>
        <begin position="295"/>
        <end position="444"/>
    </location>
</feature>
<evidence type="ECO:0000256" key="1">
    <source>
        <dbReference type="ARBA" id="ARBA00004123"/>
    </source>
</evidence>
<dbReference type="SUPFAM" id="SSF54495">
    <property type="entry name" value="UBC-like"/>
    <property type="match status" value="2"/>
</dbReference>
<dbReference type="GO" id="GO:0004869">
    <property type="term" value="F:cysteine-type endopeptidase inhibitor activity"/>
    <property type="evidence" value="ECO:0007669"/>
    <property type="project" value="TreeGrafter"/>
</dbReference>
<gene>
    <name evidence="17" type="ORF">AJ79_03894</name>
</gene>
<dbReference type="STRING" id="1447875.A0A2B7XX41"/>
<feature type="region of interest" description="Disordered" evidence="15">
    <location>
        <begin position="172"/>
        <end position="203"/>
    </location>
</feature>
<evidence type="ECO:0000313" key="18">
    <source>
        <dbReference type="Proteomes" id="UP000223968"/>
    </source>
</evidence>
<dbReference type="CDD" id="cd23809">
    <property type="entry name" value="UBCc_UBE2Z"/>
    <property type="match status" value="1"/>
</dbReference>
<evidence type="ECO:0000259" key="16">
    <source>
        <dbReference type="PROSITE" id="PS50127"/>
    </source>
</evidence>
<dbReference type="GO" id="GO:0005737">
    <property type="term" value="C:cytoplasm"/>
    <property type="evidence" value="ECO:0007669"/>
    <property type="project" value="UniProtKB-SubCell"/>
</dbReference>
<dbReference type="GO" id="GO:0061631">
    <property type="term" value="F:ubiquitin conjugating enzyme activity"/>
    <property type="evidence" value="ECO:0007669"/>
    <property type="project" value="UniProtKB-EC"/>
</dbReference>
<dbReference type="InterPro" id="IPR000608">
    <property type="entry name" value="UBC"/>
</dbReference>
<dbReference type="InterPro" id="IPR016135">
    <property type="entry name" value="UBQ-conjugating_enzyme/RWD"/>
</dbReference>
<organism evidence="17 18">
    <name type="scientific">Helicocarpus griseus UAMH5409</name>
    <dbReference type="NCBI Taxonomy" id="1447875"/>
    <lineage>
        <taxon>Eukaryota</taxon>
        <taxon>Fungi</taxon>
        <taxon>Dikarya</taxon>
        <taxon>Ascomycota</taxon>
        <taxon>Pezizomycotina</taxon>
        <taxon>Eurotiomycetes</taxon>
        <taxon>Eurotiomycetidae</taxon>
        <taxon>Onygenales</taxon>
        <taxon>Ajellomycetaceae</taxon>
        <taxon>Helicocarpus</taxon>
    </lineage>
</organism>
<dbReference type="PANTHER" id="PTHR46116:SF26">
    <property type="entry name" value="UBIQUITIN-CONJUGATING ENZYME E2 Z"/>
    <property type="match status" value="1"/>
</dbReference>
<dbReference type="GO" id="GO:0043066">
    <property type="term" value="P:negative regulation of apoptotic process"/>
    <property type="evidence" value="ECO:0007669"/>
    <property type="project" value="TreeGrafter"/>
</dbReference>
<keyword evidence="6" id="KW-0053">Apoptosis</keyword>
<dbReference type="SMART" id="SM00212">
    <property type="entry name" value="UBCc"/>
    <property type="match status" value="1"/>
</dbReference>
<dbReference type="GO" id="GO:0005634">
    <property type="term" value="C:nucleus"/>
    <property type="evidence" value="ECO:0007669"/>
    <property type="project" value="UniProtKB-SubCell"/>
</dbReference>
<feature type="domain" description="UBC core" evidence="16">
    <location>
        <begin position="4"/>
        <end position="160"/>
    </location>
</feature>
<dbReference type="CDD" id="cd00195">
    <property type="entry name" value="UBCc_UEV"/>
    <property type="match status" value="1"/>
</dbReference>